<comment type="caution">
    <text evidence="1">The sequence shown here is derived from an EMBL/GenBank/DDBJ whole genome shotgun (WGS) entry which is preliminary data.</text>
</comment>
<dbReference type="EMBL" id="BAAAGS010000057">
    <property type="protein sequence ID" value="GAA0552711.1"/>
    <property type="molecule type" value="Genomic_DNA"/>
</dbReference>
<reference evidence="1 2" key="1">
    <citation type="journal article" date="2019" name="Int. J. Syst. Evol. Microbiol.">
        <title>The Global Catalogue of Microorganisms (GCM) 10K type strain sequencing project: providing services to taxonomists for standard genome sequencing and annotation.</title>
        <authorList>
            <consortium name="The Broad Institute Genomics Platform"/>
            <consortium name="The Broad Institute Genome Sequencing Center for Infectious Disease"/>
            <person name="Wu L."/>
            <person name="Ma J."/>
        </authorList>
    </citation>
    <scope>NUCLEOTIDE SEQUENCE [LARGE SCALE GENOMIC DNA]</scope>
    <source>
        <strain evidence="1 2">JCM 10303</strain>
    </source>
</reference>
<evidence type="ECO:0000313" key="1">
    <source>
        <dbReference type="EMBL" id="GAA0552711.1"/>
    </source>
</evidence>
<sequence length="104" mass="10088">MAVLVDVGGVDEGAAGVVEGDELVGGLFGVGVQSPGHGAEGEAGDAQAAAAELSVFHGVGAYSLRGRGGFMVWSVGVSVVVRVTRCVLGWRGRGAGKGGPLPGG</sequence>
<dbReference type="Proteomes" id="UP001500729">
    <property type="component" value="Unassembled WGS sequence"/>
</dbReference>
<organism evidence="1 2">
    <name type="scientific">Saccharopolyspora erythraea</name>
    <name type="common">Streptomyces erythraeus</name>
    <dbReference type="NCBI Taxonomy" id="1836"/>
    <lineage>
        <taxon>Bacteria</taxon>
        <taxon>Bacillati</taxon>
        <taxon>Actinomycetota</taxon>
        <taxon>Actinomycetes</taxon>
        <taxon>Pseudonocardiales</taxon>
        <taxon>Pseudonocardiaceae</taxon>
        <taxon>Saccharopolyspora</taxon>
    </lineage>
</organism>
<keyword evidence="2" id="KW-1185">Reference proteome</keyword>
<evidence type="ECO:0000313" key="2">
    <source>
        <dbReference type="Proteomes" id="UP001500729"/>
    </source>
</evidence>
<proteinExistence type="predicted"/>
<name>A0ABN1DVH2_SACER</name>
<gene>
    <name evidence="1" type="ORF">GCM10009533_58650</name>
</gene>
<accession>A0ABN1DVH2</accession>
<protein>
    <submittedName>
        <fullName evidence="1">Uncharacterized protein</fullName>
    </submittedName>
</protein>